<reference evidence="3 4" key="1">
    <citation type="submission" date="2024-02" db="EMBL/GenBank/DDBJ databases">
        <authorList>
            <person name="Chen Y."/>
            <person name="Shah S."/>
            <person name="Dougan E. K."/>
            <person name="Thang M."/>
            <person name="Chan C."/>
        </authorList>
    </citation>
    <scope>NUCLEOTIDE SEQUENCE [LARGE SCALE GENOMIC DNA]</scope>
</reference>
<keyword evidence="4" id="KW-1185">Reference proteome</keyword>
<proteinExistence type="predicted"/>
<keyword evidence="1" id="KW-0175">Coiled coil</keyword>
<feature type="region of interest" description="Disordered" evidence="2">
    <location>
        <begin position="796"/>
        <end position="832"/>
    </location>
</feature>
<sequence>MTSIDPSVAEQLTEAVRCRGMAKLLSHEVISRGMFSKSWTSGLAAAESWKEVLRNKEDGRIASSLDSRHALIVQLFVARLLADHDRCPQTMRKALTYKDAVPKHQCCGMFCHLLDCLERNAPATQFKDMQDRLHKMFMESFMDPDLLHMVSSEVPPGDLKTVAAFRPFLAQLETMVREAKEEKEAALAATAREADLNRLLSNLENDFELLRSRVESSGKEAEAHALDMKYIRERQQHGKQYIDVWMAKKCHFSRTDEHFDSAIPQFLKFKEQFRSKGGDDYMSNANKTFSALLSMTSNAVGIVLMPVYQTQTTPGALLKHKHLLETNLMNAGLSTHHTIQVLFAKPDSSAKDARALCQTAIACFHTHFSEHAFTSSVAIREGKLGPCNLVKISDFIGYDGELSKPGAAARVEQRGVPCRDTMIAGILDGLTLRDVDTVLMVDVVPNRFAEFGRATVERNLLESAFPVHYFGFLFQEFDATTSAVRSRVYEHWDNSSTSPPKERPREERAAEVACPPLGALAWAGKQPVFPQVLVDRFLEGSAEHAQIMAKKKEFDAMFPAAAQPPPTSVPARAGGLCDFSVDSGRAPLDVSRCIDLPSVSVADFETVRVRGQISMSGSRPAIAISNDFSVWLGNTSDADLMVHAGELFGFGLGNFKAEVVSSDASRELHGVVWRVVDDLHFVAYNKKLLPVCQFLRMLAVDHGLGEVEFVDHVLTQRVVKGEGGGELPVCFRYHVGPVSSNNTNVFKLNDPPDSFRAQTLGALYKGSMDKIIKNQRASVVWEAKTPSYSYNAKAKAAKVLPKKKPNSDPPPTQLSPKEEEPDSDTAGGVRFLPEKSKEIAMVAIDLLRQGKSIDASMHKALLEQEAPGDKSTEQSEPSAPAKGADGAKEEAEVEAPPEDVE</sequence>
<feature type="coiled-coil region" evidence="1">
    <location>
        <begin position="169"/>
        <end position="220"/>
    </location>
</feature>
<name>A0ABP0Q0Z7_9DINO</name>
<evidence type="ECO:0000313" key="4">
    <source>
        <dbReference type="Proteomes" id="UP001642464"/>
    </source>
</evidence>
<organism evidence="3 4">
    <name type="scientific">Durusdinium trenchii</name>
    <dbReference type="NCBI Taxonomy" id="1381693"/>
    <lineage>
        <taxon>Eukaryota</taxon>
        <taxon>Sar</taxon>
        <taxon>Alveolata</taxon>
        <taxon>Dinophyceae</taxon>
        <taxon>Suessiales</taxon>
        <taxon>Symbiodiniaceae</taxon>
        <taxon>Durusdinium</taxon>
    </lineage>
</organism>
<evidence type="ECO:0000256" key="2">
    <source>
        <dbReference type="SAM" id="MobiDB-lite"/>
    </source>
</evidence>
<feature type="compositionally biased region" description="Acidic residues" evidence="2">
    <location>
        <begin position="891"/>
        <end position="901"/>
    </location>
</feature>
<gene>
    <name evidence="3" type="ORF">SCF082_LOCUS38864</name>
</gene>
<dbReference type="Proteomes" id="UP001642464">
    <property type="component" value="Unassembled WGS sequence"/>
</dbReference>
<comment type="caution">
    <text evidence="3">The sequence shown here is derived from an EMBL/GenBank/DDBJ whole genome shotgun (WGS) entry which is preliminary data.</text>
</comment>
<feature type="region of interest" description="Disordered" evidence="2">
    <location>
        <begin position="858"/>
        <end position="901"/>
    </location>
</feature>
<evidence type="ECO:0000256" key="1">
    <source>
        <dbReference type="SAM" id="Coils"/>
    </source>
</evidence>
<dbReference type="EMBL" id="CAXAMM010038880">
    <property type="protein sequence ID" value="CAK9081706.1"/>
    <property type="molecule type" value="Genomic_DNA"/>
</dbReference>
<accession>A0ABP0Q0Z7</accession>
<evidence type="ECO:0000313" key="3">
    <source>
        <dbReference type="EMBL" id="CAK9081706.1"/>
    </source>
</evidence>
<feature type="compositionally biased region" description="Basic and acidic residues" evidence="2">
    <location>
        <begin position="858"/>
        <end position="873"/>
    </location>
</feature>
<protein>
    <submittedName>
        <fullName evidence="3">FO synthase subunit 1</fullName>
    </submittedName>
</protein>